<protein>
    <submittedName>
        <fullName evidence="7">Putative rieske iron-sulfur protein</fullName>
    </submittedName>
</protein>
<name>A0A6H9XSI3_9CORY</name>
<evidence type="ECO:0000313" key="8">
    <source>
        <dbReference type="Proteomes" id="UP000249886"/>
    </source>
</evidence>
<dbReference type="SUPFAM" id="SSF50022">
    <property type="entry name" value="ISP domain"/>
    <property type="match status" value="1"/>
</dbReference>
<proteinExistence type="predicted"/>
<evidence type="ECO:0000256" key="2">
    <source>
        <dbReference type="ARBA" id="ARBA00022723"/>
    </source>
</evidence>
<dbReference type="GO" id="GO:0004497">
    <property type="term" value="F:monooxygenase activity"/>
    <property type="evidence" value="ECO:0007669"/>
    <property type="project" value="UniProtKB-ARBA"/>
</dbReference>
<evidence type="ECO:0000256" key="1">
    <source>
        <dbReference type="ARBA" id="ARBA00022714"/>
    </source>
</evidence>
<evidence type="ECO:0000259" key="6">
    <source>
        <dbReference type="PROSITE" id="PS51296"/>
    </source>
</evidence>
<dbReference type="EMBL" id="UARK01000001">
    <property type="protein sequence ID" value="SPW24488.1"/>
    <property type="molecule type" value="Genomic_DNA"/>
</dbReference>
<reference evidence="7 8" key="1">
    <citation type="submission" date="2018-06" db="EMBL/GenBank/DDBJ databases">
        <authorList>
            <consortium name="Pathogen Informatics"/>
            <person name="Doyle S."/>
        </authorList>
    </citation>
    <scope>NUCLEOTIDE SEQUENCE [LARGE SCALE GENOMIC DNA]</scope>
    <source>
        <strain evidence="7 8">NCTC10254</strain>
    </source>
</reference>
<dbReference type="CDD" id="cd03467">
    <property type="entry name" value="Rieske"/>
    <property type="match status" value="1"/>
</dbReference>
<evidence type="ECO:0000256" key="3">
    <source>
        <dbReference type="ARBA" id="ARBA00023004"/>
    </source>
</evidence>
<evidence type="ECO:0000313" key="7">
    <source>
        <dbReference type="EMBL" id="SPW24488.1"/>
    </source>
</evidence>
<evidence type="ECO:0000256" key="4">
    <source>
        <dbReference type="ARBA" id="ARBA00023014"/>
    </source>
</evidence>
<dbReference type="Pfam" id="PF00355">
    <property type="entry name" value="Rieske"/>
    <property type="match status" value="1"/>
</dbReference>
<dbReference type="AlphaFoldDB" id="A0A6H9XSI3"/>
<feature type="domain" description="Rieske" evidence="6">
    <location>
        <begin position="26"/>
        <end position="123"/>
    </location>
</feature>
<dbReference type="GeneID" id="84574698"/>
<keyword evidence="2" id="KW-0479">Metal-binding</keyword>
<feature type="region of interest" description="Disordered" evidence="5">
    <location>
        <begin position="101"/>
        <end position="124"/>
    </location>
</feature>
<dbReference type="InterPro" id="IPR006311">
    <property type="entry name" value="TAT_signal"/>
</dbReference>
<dbReference type="InterPro" id="IPR017941">
    <property type="entry name" value="Rieske_2Fe-2S"/>
</dbReference>
<dbReference type="GO" id="GO:0016705">
    <property type="term" value="F:oxidoreductase activity, acting on paired donors, with incorporation or reduction of molecular oxygen"/>
    <property type="evidence" value="ECO:0007669"/>
    <property type="project" value="UniProtKB-ARBA"/>
</dbReference>
<keyword evidence="1" id="KW-0001">2Fe-2S</keyword>
<organism evidence="7 8">
    <name type="scientific">Corynebacterium matruchotii</name>
    <dbReference type="NCBI Taxonomy" id="43768"/>
    <lineage>
        <taxon>Bacteria</taxon>
        <taxon>Bacillati</taxon>
        <taxon>Actinomycetota</taxon>
        <taxon>Actinomycetes</taxon>
        <taxon>Mycobacteriales</taxon>
        <taxon>Corynebacteriaceae</taxon>
        <taxon>Corynebacterium</taxon>
    </lineage>
</organism>
<dbReference type="GO" id="GO:0046872">
    <property type="term" value="F:metal ion binding"/>
    <property type="evidence" value="ECO:0007669"/>
    <property type="project" value="UniProtKB-KW"/>
</dbReference>
<evidence type="ECO:0000256" key="5">
    <source>
        <dbReference type="SAM" id="MobiDB-lite"/>
    </source>
</evidence>
<dbReference type="Gene3D" id="2.102.10.10">
    <property type="entry name" value="Rieske [2Fe-2S] iron-sulphur domain"/>
    <property type="match status" value="1"/>
</dbReference>
<feature type="compositionally biased region" description="Basic and acidic residues" evidence="5">
    <location>
        <begin position="113"/>
        <end position="124"/>
    </location>
</feature>
<dbReference type="GO" id="GO:0051537">
    <property type="term" value="F:2 iron, 2 sulfur cluster binding"/>
    <property type="evidence" value="ECO:0007669"/>
    <property type="project" value="UniProtKB-KW"/>
</dbReference>
<accession>A0A6H9XSI3</accession>
<dbReference type="InterPro" id="IPR036922">
    <property type="entry name" value="Rieske_2Fe-2S_sf"/>
</dbReference>
<gene>
    <name evidence="7" type="primary">qcrA2</name>
    <name evidence="7" type="ORF">NCTC10254_00869</name>
</gene>
<comment type="caution">
    <text evidence="7">The sequence shown here is derived from an EMBL/GenBank/DDBJ whole genome shotgun (WGS) entry which is preliminary data.</text>
</comment>
<keyword evidence="4" id="KW-0411">Iron-sulfur</keyword>
<keyword evidence="3" id="KW-0408">Iron</keyword>
<dbReference type="Proteomes" id="UP000249886">
    <property type="component" value="Unassembled WGS sequence"/>
</dbReference>
<sequence length="124" mass="12640">MTSHNHTCSRRAFLLGTATTFAGALLVACGSSGTKTAANDVPVGSAIITGDAIIARPAADEYKVYSTVCPHQGSPITQVSGDTVKCTRHGSVFSIKDGSVISGPSQAGLSPKEFSKDGDSIVVK</sequence>
<dbReference type="PROSITE" id="PS51296">
    <property type="entry name" value="RIESKE"/>
    <property type="match status" value="1"/>
</dbReference>
<dbReference type="PROSITE" id="PS51318">
    <property type="entry name" value="TAT"/>
    <property type="match status" value="1"/>
</dbReference>
<dbReference type="RefSeq" id="WP_005520254.1">
    <property type="nucleotide sequence ID" value="NZ_CAUUEQ010000078.1"/>
</dbReference>